<protein>
    <submittedName>
        <fullName evidence="2">Uncharacterized protein</fullName>
    </submittedName>
</protein>
<feature type="non-terminal residue" evidence="2">
    <location>
        <position position="1"/>
    </location>
</feature>
<dbReference type="AlphaFoldDB" id="A0A834I8B5"/>
<proteinExistence type="predicted"/>
<evidence type="ECO:0000313" key="2">
    <source>
        <dbReference type="EMBL" id="KAF7273918.1"/>
    </source>
</evidence>
<feature type="compositionally biased region" description="Basic and acidic residues" evidence="1">
    <location>
        <begin position="27"/>
        <end position="37"/>
    </location>
</feature>
<feature type="region of interest" description="Disordered" evidence="1">
    <location>
        <begin position="73"/>
        <end position="110"/>
    </location>
</feature>
<comment type="caution">
    <text evidence="2">The sequence shown here is derived from an EMBL/GenBank/DDBJ whole genome shotgun (WGS) entry which is preliminary data.</text>
</comment>
<evidence type="ECO:0000256" key="1">
    <source>
        <dbReference type="SAM" id="MobiDB-lite"/>
    </source>
</evidence>
<organism evidence="2 3">
    <name type="scientific">Rhynchophorus ferrugineus</name>
    <name type="common">Red palm weevil</name>
    <name type="synonym">Curculio ferrugineus</name>
    <dbReference type="NCBI Taxonomy" id="354439"/>
    <lineage>
        <taxon>Eukaryota</taxon>
        <taxon>Metazoa</taxon>
        <taxon>Ecdysozoa</taxon>
        <taxon>Arthropoda</taxon>
        <taxon>Hexapoda</taxon>
        <taxon>Insecta</taxon>
        <taxon>Pterygota</taxon>
        <taxon>Neoptera</taxon>
        <taxon>Endopterygota</taxon>
        <taxon>Coleoptera</taxon>
        <taxon>Polyphaga</taxon>
        <taxon>Cucujiformia</taxon>
        <taxon>Curculionidae</taxon>
        <taxon>Dryophthorinae</taxon>
        <taxon>Rhynchophorus</taxon>
    </lineage>
</organism>
<reference evidence="2" key="1">
    <citation type="submission" date="2020-08" db="EMBL/GenBank/DDBJ databases">
        <title>Genome sequencing and assembly of the red palm weevil Rhynchophorus ferrugineus.</title>
        <authorList>
            <person name="Dias G.B."/>
            <person name="Bergman C.M."/>
            <person name="Manee M."/>
        </authorList>
    </citation>
    <scope>NUCLEOTIDE SEQUENCE</scope>
    <source>
        <strain evidence="2">AA-2017</strain>
        <tissue evidence="2">Whole larva</tissue>
    </source>
</reference>
<dbReference type="Proteomes" id="UP000625711">
    <property type="component" value="Unassembled WGS sequence"/>
</dbReference>
<name>A0A834I8B5_RHYFE</name>
<feature type="compositionally biased region" description="Polar residues" evidence="1">
    <location>
        <begin position="73"/>
        <end position="85"/>
    </location>
</feature>
<sequence length="110" mass="12468">LCDWEKTSLFLPNGTATGKKLLPDPPRGTEPRTEQEKRRRKPRRGTHQQPFGFHLRPRGSTSCIHLLRVVPITTQSAPSAKTTTSFRRESAVKLSFPEENPSTDRKETTT</sequence>
<feature type="region of interest" description="Disordered" evidence="1">
    <location>
        <begin position="12"/>
        <end position="58"/>
    </location>
</feature>
<dbReference type="EMBL" id="JAACXV010013220">
    <property type="protein sequence ID" value="KAF7273918.1"/>
    <property type="molecule type" value="Genomic_DNA"/>
</dbReference>
<gene>
    <name evidence="2" type="ORF">GWI33_013395</name>
</gene>
<keyword evidence="3" id="KW-1185">Reference proteome</keyword>
<accession>A0A834I8B5</accession>
<evidence type="ECO:0000313" key="3">
    <source>
        <dbReference type="Proteomes" id="UP000625711"/>
    </source>
</evidence>